<dbReference type="FunFam" id="3.30.160.60:FF:000100">
    <property type="entry name" value="Zinc finger 45-like"/>
    <property type="match status" value="1"/>
</dbReference>
<feature type="domain" description="C2H2-type" evidence="11">
    <location>
        <begin position="282"/>
        <end position="305"/>
    </location>
</feature>
<evidence type="ECO:0000256" key="4">
    <source>
        <dbReference type="ARBA" id="ARBA00022771"/>
    </source>
</evidence>
<evidence type="ECO:0000313" key="12">
    <source>
        <dbReference type="RefSeq" id="XP_018972133.2"/>
    </source>
</evidence>
<dbReference type="FunFam" id="3.30.160.60:FF:000012">
    <property type="entry name" value="RB-associated KRAB zinc finger protein-like"/>
    <property type="match status" value="1"/>
</dbReference>
<evidence type="ECO:0000256" key="2">
    <source>
        <dbReference type="ARBA" id="ARBA00022723"/>
    </source>
</evidence>
<evidence type="ECO:0000256" key="1">
    <source>
        <dbReference type="ARBA" id="ARBA00004123"/>
    </source>
</evidence>
<dbReference type="AlphaFoldDB" id="A0A9Q9VGJ9"/>
<protein>
    <submittedName>
        <fullName evidence="12">Zinc finger protein 226-like isoform X1</fullName>
    </submittedName>
</protein>
<gene>
    <name evidence="12" type="primary">LOC109103216</name>
</gene>
<keyword evidence="7" id="KW-0804">Transcription</keyword>
<dbReference type="KEGG" id="ccar:109103216"/>
<dbReference type="GO" id="GO:0005634">
    <property type="term" value="C:nucleus"/>
    <property type="evidence" value="ECO:0007669"/>
    <property type="project" value="UniProtKB-SubCell"/>
</dbReference>
<dbReference type="GO" id="GO:0000978">
    <property type="term" value="F:RNA polymerase II cis-regulatory region sequence-specific DNA binding"/>
    <property type="evidence" value="ECO:0007669"/>
    <property type="project" value="TreeGrafter"/>
</dbReference>
<dbReference type="FunFam" id="3.30.160.60:FF:000065">
    <property type="entry name" value="B-cell CLL/lymphoma 6, member B"/>
    <property type="match status" value="1"/>
</dbReference>
<evidence type="ECO:0000256" key="5">
    <source>
        <dbReference type="ARBA" id="ARBA00022833"/>
    </source>
</evidence>
<dbReference type="Pfam" id="PF00096">
    <property type="entry name" value="zf-C2H2"/>
    <property type="match status" value="2"/>
</dbReference>
<keyword evidence="5" id="KW-0862">Zinc</keyword>
<keyword evidence="2" id="KW-0479">Metal-binding</keyword>
<accession>A0A9Q9VGJ9</accession>
<dbReference type="GeneID" id="109103216"/>
<dbReference type="Proteomes" id="UP001155660">
    <property type="component" value="Chromosome A15"/>
</dbReference>
<evidence type="ECO:0000256" key="6">
    <source>
        <dbReference type="ARBA" id="ARBA00023015"/>
    </source>
</evidence>
<evidence type="ECO:0000256" key="3">
    <source>
        <dbReference type="ARBA" id="ARBA00022737"/>
    </source>
</evidence>
<dbReference type="SMART" id="SM00355">
    <property type="entry name" value="ZnF_C2H2"/>
    <property type="match status" value="4"/>
</dbReference>
<dbReference type="InterPro" id="IPR013087">
    <property type="entry name" value="Znf_C2H2_type"/>
</dbReference>
<feature type="domain" description="C2H2-type" evidence="11">
    <location>
        <begin position="198"/>
        <end position="225"/>
    </location>
</feature>
<feature type="domain" description="C2H2-type" evidence="11">
    <location>
        <begin position="226"/>
        <end position="253"/>
    </location>
</feature>
<sequence length="305" mass="34229">MARFELFQSQSTLIMSLLTDAANHEIRKAFTCSSDESSLTVKPTNTQIQMLNSIMERFAKEAVQKICSLFRYCSSIAPAPAQLGLKGRDELRKTSSQLGHDLSGATYIHNQEFQVDPVSLSVSRLKEPATTSHQQPSSSEPAQESNVSKCLMMENRGEETIQTIFISDADDRGWSEDQEGVLQTSTNQPKVPQAKESFECEQCGKAFPKMFSLVQHKRVHSIVRPHTCEKCGKKFTLLRALETHLRKHSQKFEKKKFPCATCGKSFRDLAAHELVHADVKPFTCEICGQGFTIKRSLYMHQGAHG</sequence>
<evidence type="ECO:0000256" key="7">
    <source>
        <dbReference type="ARBA" id="ARBA00023163"/>
    </source>
</evidence>
<comment type="subcellular location">
    <subcellularLocation>
        <location evidence="1">Nucleus</location>
    </subcellularLocation>
</comment>
<dbReference type="PANTHER" id="PTHR24388">
    <property type="entry name" value="ZINC FINGER PROTEIN"/>
    <property type="match status" value="1"/>
</dbReference>
<proteinExistence type="predicted"/>
<keyword evidence="4 9" id="KW-0863">Zinc-finger</keyword>
<organism evidence="12">
    <name type="scientific">Cyprinus carpio</name>
    <name type="common">Common carp</name>
    <dbReference type="NCBI Taxonomy" id="7962"/>
    <lineage>
        <taxon>Eukaryota</taxon>
        <taxon>Metazoa</taxon>
        <taxon>Chordata</taxon>
        <taxon>Craniata</taxon>
        <taxon>Vertebrata</taxon>
        <taxon>Euteleostomi</taxon>
        <taxon>Actinopterygii</taxon>
        <taxon>Neopterygii</taxon>
        <taxon>Teleostei</taxon>
        <taxon>Ostariophysi</taxon>
        <taxon>Cypriniformes</taxon>
        <taxon>Cyprinidae</taxon>
        <taxon>Cyprininae</taxon>
        <taxon>Cyprinus</taxon>
    </lineage>
</organism>
<feature type="region of interest" description="Disordered" evidence="10">
    <location>
        <begin position="124"/>
        <end position="147"/>
    </location>
</feature>
<dbReference type="GO" id="GO:0000981">
    <property type="term" value="F:DNA-binding transcription factor activity, RNA polymerase II-specific"/>
    <property type="evidence" value="ECO:0007669"/>
    <property type="project" value="TreeGrafter"/>
</dbReference>
<name>A0A9Q9VGJ9_CYPCA</name>
<keyword evidence="3" id="KW-0677">Repeat</keyword>
<dbReference type="PROSITE" id="PS50157">
    <property type="entry name" value="ZINC_FINGER_C2H2_2"/>
    <property type="match status" value="3"/>
</dbReference>
<keyword evidence="8" id="KW-0539">Nucleus</keyword>
<dbReference type="InterPro" id="IPR050527">
    <property type="entry name" value="Snail/Krueppel_Znf"/>
</dbReference>
<feature type="compositionally biased region" description="Low complexity" evidence="10">
    <location>
        <begin position="132"/>
        <end position="145"/>
    </location>
</feature>
<dbReference type="PROSITE" id="PS00028">
    <property type="entry name" value="ZINC_FINGER_C2H2_1"/>
    <property type="match status" value="3"/>
</dbReference>
<evidence type="ECO:0000256" key="8">
    <source>
        <dbReference type="ARBA" id="ARBA00023242"/>
    </source>
</evidence>
<evidence type="ECO:0000256" key="9">
    <source>
        <dbReference type="PROSITE-ProRule" id="PRU00042"/>
    </source>
</evidence>
<reference evidence="12" key="1">
    <citation type="submission" date="2025-08" db="UniProtKB">
        <authorList>
            <consortium name="RefSeq"/>
        </authorList>
    </citation>
    <scope>IDENTIFICATION</scope>
    <source>
        <tissue evidence="12">Muscle</tissue>
    </source>
</reference>
<dbReference type="GO" id="GO:0008270">
    <property type="term" value="F:zinc ion binding"/>
    <property type="evidence" value="ECO:0007669"/>
    <property type="project" value="UniProtKB-KW"/>
</dbReference>
<keyword evidence="6" id="KW-0805">Transcription regulation</keyword>
<evidence type="ECO:0000259" key="11">
    <source>
        <dbReference type="PROSITE" id="PS50157"/>
    </source>
</evidence>
<evidence type="ECO:0000256" key="10">
    <source>
        <dbReference type="SAM" id="MobiDB-lite"/>
    </source>
</evidence>
<dbReference type="PANTHER" id="PTHR24388:SF54">
    <property type="entry name" value="PROTEIN ESCARGOT"/>
    <property type="match status" value="1"/>
</dbReference>
<dbReference type="RefSeq" id="XP_018972133.2">
    <property type="nucleotide sequence ID" value="XM_019116588.2"/>
</dbReference>
<dbReference type="OrthoDB" id="6359816at2759"/>